<keyword evidence="3 5" id="KW-0863">Zinc-finger</keyword>
<dbReference type="SUPFAM" id="SSF49562">
    <property type="entry name" value="C2 domain (Calcium/lipid-binding domain, CaLB)"/>
    <property type="match status" value="1"/>
</dbReference>
<dbReference type="InterPro" id="IPR044518">
    <property type="entry name" value="ARF_GAP_AGD11/12/13"/>
</dbReference>
<feature type="transmembrane region" description="Helical" evidence="7">
    <location>
        <begin position="47"/>
        <end position="66"/>
    </location>
</feature>
<evidence type="ECO:0000259" key="8">
    <source>
        <dbReference type="PROSITE" id="PS50004"/>
    </source>
</evidence>
<dbReference type="GO" id="GO:0008270">
    <property type="term" value="F:zinc ion binding"/>
    <property type="evidence" value="ECO:0007669"/>
    <property type="project" value="UniProtKB-KW"/>
</dbReference>
<keyword evidence="7" id="KW-0472">Membrane</keyword>
<gene>
    <name evidence="10" type="primary">ga06807</name>
    <name evidence="10" type="ORF">PR202_ga06807</name>
</gene>
<dbReference type="PROSITE" id="PS50115">
    <property type="entry name" value="ARFGAP"/>
    <property type="match status" value="1"/>
</dbReference>
<dbReference type="Pfam" id="PF00168">
    <property type="entry name" value="C2"/>
    <property type="match status" value="1"/>
</dbReference>
<proteinExistence type="predicted"/>
<evidence type="ECO:0000256" key="2">
    <source>
        <dbReference type="ARBA" id="ARBA00022723"/>
    </source>
</evidence>
<name>A0AAV5BXN9_ELECO</name>
<protein>
    <recommendedName>
        <fullName evidence="12">ADP-ribosylation factor GTPase-activating protein AGD12</fullName>
    </recommendedName>
</protein>
<dbReference type="Gene3D" id="2.60.40.150">
    <property type="entry name" value="C2 domain"/>
    <property type="match status" value="1"/>
</dbReference>
<keyword evidence="7" id="KW-1133">Transmembrane helix</keyword>
<dbReference type="PRINTS" id="PR00405">
    <property type="entry name" value="REVINTRACTNG"/>
</dbReference>
<keyword evidence="4" id="KW-0862">Zinc</keyword>
<feature type="domain" description="Arf-GAP" evidence="9">
    <location>
        <begin position="122"/>
        <end position="253"/>
    </location>
</feature>
<keyword evidence="2" id="KW-0479">Metal-binding</keyword>
<dbReference type="AlphaFoldDB" id="A0AAV5BXN9"/>
<dbReference type="PROSITE" id="PS50004">
    <property type="entry name" value="C2"/>
    <property type="match status" value="1"/>
</dbReference>
<evidence type="ECO:0000256" key="6">
    <source>
        <dbReference type="SAM" id="MobiDB-lite"/>
    </source>
</evidence>
<dbReference type="CDD" id="cd08204">
    <property type="entry name" value="ArfGap"/>
    <property type="match status" value="1"/>
</dbReference>
<evidence type="ECO:0000256" key="1">
    <source>
        <dbReference type="ARBA" id="ARBA00022468"/>
    </source>
</evidence>
<dbReference type="GO" id="GO:0005543">
    <property type="term" value="F:phospholipid binding"/>
    <property type="evidence" value="ECO:0007669"/>
    <property type="project" value="InterPro"/>
</dbReference>
<evidence type="ECO:0000256" key="4">
    <source>
        <dbReference type="ARBA" id="ARBA00022833"/>
    </source>
</evidence>
<dbReference type="InterPro" id="IPR000008">
    <property type="entry name" value="C2_dom"/>
</dbReference>
<evidence type="ECO:0000313" key="10">
    <source>
        <dbReference type="EMBL" id="GJM90520.1"/>
    </source>
</evidence>
<sequence>MVSFTVRGVDIELEWDSIVEFLLWCLPLFVIAALVRDRVAKGYRFDLAADAAVAVAVVVSAAAIVIRYCRHRCPVAVALVRIRKEIRSMQGSAQYSLEHLELSFLAAKMSGGHADAGNSARMAKLKELLHRSENRICADCSAPDPKWASANIGVFICVKCSGVHRSLGTHISKVSFVLSVTLDKWTDNEVDSMIEVGGNSHANAIYEAFLPEGRKPHPDSSQEERENFIRSKYELQEFLKPSLRIVSNQSSESGKHAGDPSPFDGPKSEATFCLQKAQTSIIKGNLNPVWNEELKLSVPREYGTLKLQVFDHDMVSKDDIMGEAEIDLQTMINAAAAFGDPELLGDMQIGRWLKSADNALVCDSPVVVAGGKVKQGVMLKLQHTESGELELEMEWMPLNM</sequence>
<keyword evidence="1" id="KW-0343">GTPase activation</keyword>
<accession>A0AAV5BXN9</accession>
<comment type="caution">
    <text evidence="10">The sequence shown here is derived from an EMBL/GenBank/DDBJ whole genome shotgun (WGS) entry which is preliminary data.</text>
</comment>
<feature type="domain" description="C2" evidence="8">
    <location>
        <begin position="214"/>
        <end position="343"/>
    </location>
</feature>
<keyword evidence="11" id="KW-1185">Reference proteome</keyword>
<evidence type="ECO:0000256" key="3">
    <source>
        <dbReference type="ARBA" id="ARBA00022771"/>
    </source>
</evidence>
<dbReference type="PANTHER" id="PTHR46220:SF1">
    <property type="entry name" value="ADP-RIBOSYLATION FACTOR GTPASE-ACTIVATING PROTEIN AGD12"/>
    <property type="match status" value="1"/>
</dbReference>
<dbReference type="PANTHER" id="PTHR46220">
    <property type="entry name" value="ADP-RIBOSYLATION FACTOR GTPASE-ACTIVATING PROTEIN AGD12"/>
    <property type="match status" value="1"/>
</dbReference>
<evidence type="ECO:0000259" key="9">
    <source>
        <dbReference type="PROSITE" id="PS50115"/>
    </source>
</evidence>
<dbReference type="GO" id="GO:0005096">
    <property type="term" value="F:GTPase activator activity"/>
    <property type="evidence" value="ECO:0007669"/>
    <property type="project" value="UniProtKB-KW"/>
</dbReference>
<evidence type="ECO:0008006" key="12">
    <source>
        <dbReference type="Google" id="ProtNLM"/>
    </source>
</evidence>
<dbReference type="Gene3D" id="1.10.220.150">
    <property type="entry name" value="Arf GTPase activating protein"/>
    <property type="match status" value="1"/>
</dbReference>
<reference evidence="10" key="1">
    <citation type="journal article" date="2018" name="DNA Res.">
        <title>Multiple hybrid de novo genome assembly of finger millet, an orphan allotetraploid crop.</title>
        <authorList>
            <person name="Hatakeyama M."/>
            <person name="Aluri S."/>
            <person name="Balachadran M.T."/>
            <person name="Sivarajan S.R."/>
            <person name="Patrignani A."/>
            <person name="Gruter S."/>
            <person name="Poveda L."/>
            <person name="Shimizu-Inatsugi R."/>
            <person name="Baeten J."/>
            <person name="Francoijs K.J."/>
            <person name="Nataraja K.N."/>
            <person name="Reddy Y.A.N."/>
            <person name="Phadnis S."/>
            <person name="Ravikumar R.L."/>
            <person name="Schlapbach R."/>
            <person name="Sreeman S.M."/>
            <person name="Shimizu K.K."/>
        </authorList>
    </citation>
    <scope>NUCLEOTIDE SEQUENCE</scope>
</reference>
<dbReference type="Pfam" id="PF01412">
    <property type="entry name" value="ArfGap"/>
    <property type="match status" value="1"/>
</dbReference>
<organism evidence="10 11">
    <name type="scientific">Eleusine coracana subsp. coracana</name>
    <dbReference type="NCBI Taxonomy" id="191504"/>
    <lineage>
        <taxon>Eukaryota</taxon>
        <taxon>Viridiplantae</taxon>
        <taxon>Streptophyta</taxon>
        <taxon>Embryophyta</taxon>
        <taxon>Tracheophyta</taxon>
        <taxon>Spermatophyta</taxon>
        <taxon>Magnoliopsida</taxon>
        <taxon>Liliopsida</taxon>
        <taxon>Poales</taxon>
        <taxon>Poaceae</taxon>
        <taxon>PACMAD clade</taxon>
        <taxon>Chloridoideae</taxon>
        <taxon>Cynodonteae</taxon>
        <taxon>Eleusininae</taxon>
        <taxon>Eleusine</taxon>
    </lineage>
</organism>
<keyword evidence="7" id="KW-0812">Transmembrane</keyword>
<dbReference type="InterPro" id="IPR037278">
    <property type="entry name" value="ARFGAP/RecO"/>
</dbReference>
<dbReference type="SMART" id="SM00239">
    <property type="entry name" value="C2"/>
    <property type="match status" value="1"/>
</dbReference>
<dbReference type="SMART" id="SM00105">
    <property type="entry name" value="ArfGap"/>
    <property type="match status" value="1"/>
</dbReference>
<dbReference type="InterPro" id="IPR035892">
    <property type="entry name" value="C2_domain_sf"/>
</dbReference>
<dbReference type="Proteomes" id="UP001054889">
    <property type="component" value="Unassembled WGS sequence"/>
</dbReference>
<feature type="region of interest" description="Disordered" evidence="6">
    <location>
        <begin position="249"/>
        <end position="268"/>
    </location>
</feature>
<reference evidence="10" key="2">
    <citation type="submission" date="2021-12" db="EMBL/GenBank/DDBJ databases">
        <title>Resequencing data analysis of finger millet.</title>
        <authorList>
            <person name="Hatakeyama M."/>
            <person name="Aluri S."/>
            <person name="Balachadran M.T."/>
            <person name="Sivarajan S.R."/>
            <person name="Poveda L."/>
            <person name="Shimizu-Inatsugi R."/>
            <person name="Schlapbach R."/>
            <person name="Sreeman S.M."/>
            <person name="Shimizu K.K."/>
        </authorList>
    </citation>
    <scope>NUCLEOTIDE SEQUENCE</scope>
</reference>
<dbReference type="FunFam" id="1.10.220.150:FF:000009">
    <property type="entry name" value="stromal membrane-associated protein 1 isoform X1"/>
    <property type="match status" value="1"/>
</dbReference>
<dbReference type="InterPro" id="IPR001164">
    <property type="entry name" value="ArfGAP_dom"/>
</dbReference>
<evidence type="ECO:0000313" key="11">
    <source>
        <dbReference type="Proteomes" id="UP001054889"/>
    </source>
</evidence>
<evidence type="ECO:0000256" key="7">
    <source>
        <dbReference type="SAM" id="Phobius"/>
    </source>
</evidence>
<dbReference type="SUPFAM" id="SSF57863">
    <property type="entry name" value="ArfGap/RecO-like zinc finger"/>
    <property type="match status" value="1"/>
</dbReference>
<feature type="transmembrane region" description="Helical" evidence="7">
    <location>
        <begin position="17"/>
        <end position="35"/>
    </location>
</feature>
<dbReference type="EMBL" id="BQKI01000003">
    <property type="protein sequence ID" value="GJM90520.1"/>
    <property type="molecule type" value="Genomic_DNA"/>
</dbReference>
<evidence type="ECO:0000256" key="5">
    <source>
        <dbReference type="PROSITE-ProRule" id="PRU00288"/>
    </source>
</evidence>
<dbReference type="InterPro" id="IPR038508">
    <property type="entry name" value="ArfGAP_dom_sf"/>
</dbReference>